<dbReference type="SMART" id="SM00530">
    <property type="entry name" value="HTH_XRE"/>
    <property type="match status" value="1"/>
</dbReference>
<evidence type="ECO:0000313" key="4">
    <source>
        <dbReference type="EMBL" id="RHC49148.1"/>
    </source>
</evidence>
<dbReference type="Pfam" id="PF01381">
    <property type="entry name" value="HTH_3"/>
    <property type="match status" value="1"/>
</dbReference>
<sequence>MVGEKIRKLRKEKKLTLKDIAEATGLSIGYISQLERGAVEPSLASLRKVSEFLGVSPYLLVDQSEHHPAMVKSDQRPIIKFPKSEIFYEIVSPMSAPEYTPSSMVIQFQIEPGGHDSEEFLTHPSEEIVILLQGEADMVLGETSYHLNAGDSLVVRPNMPHRTINTGETPAIGFCVMTPMGWTT</sequence>
<evidence type="ECO:0000259" key="2">
    <source>
        <dbReference type="PROSITE" id="PS50943"/>
    </source>
</evidence>
<dbReference type="GO" id="GO:0005829">
    <property type="term" value="C:cytosol"/>
    <property type="evidence" value="ECO:0007669"/>
    <property type="project" value="TreeGrafter"/>
</dbReference>
<dbReference type="InterPro" id="IPR010982">
    <property type="entry name" value="Lambda_DNA-bd_dom_sf"/>
</dbReference>
<dbReference type="InterPro" id="IPR013096">
    <property type="entry name" value="Cupin_2"/>
</dbReference>
<dbReference type="InterPro" id="IPR001387">
    <property type="entry name" value="Cro/C1-type_HTH"/>
</dbReference>
<dbReference type="InterPro" id="IPR014710">
    <property type="entry name" value="RmlC-like_jellyroll"/>
</dbReference>
<accession>A0A414AJJ2</accession>
<dbReference type="AlphaFoldDB" id="A0A414AJJ2"/>
<dbReference type="GO" id="GO:0003677">
    <property type="term" value="F:DNA binding"/>
    <property type="evidence" value="ECO:0007669"/>
    <property type="project" value="UniProtKB-KW"/>
</dbReference>
<evidence type="ECO:0000313" key="3">
    <source>
        <dbReference type="EMBL" id="RGV70098.1"/>
    </source>
</evidence>
<dbReference type="Proteomes" id="UP000284543">
    <property type="component" value="Unassembled WGS sequence"/>
</dbReference>
<dbReference type="Proteomes" id="UP000283975">
    <property type="component" value="Unassembled WGS sequence"/>
</dbReference>
<dbReference type="CDD" id="cd00093">
    <property type="entry name" value="HTH_XRE"/>
    <property type="match status" value="1"/>
</dbReference>
<dbReference type="CDD" id="cd02209">
    <property type="entry name" value="cupin_XRE_C"/>
    <property type="match status" value="1"/>
</dbReference>
<comment type="caution">
    <text evidence="4">The sequence shown here is derived from an EMBL/GenBank/DDBJ whole genome shotgun (WGS) entry which is preliminary data.</text>
</comment>
<protein>
    <submittedName>
        <fullName evidence="4">Helix-turn-helix domain-containing protein</fullName>
    </submittedName>
</protein>
<feature type="domain" description="HTH cro/C1-type" evidence="2">
    <location>
        <begin position="6"/>
        <end position="60"/>
    </location>
</feature>
<dbReference type="RefSeq" id="WP_054354968.1">
    <property type="nucleotide sequence ID" value="NZ_CAUFHZ010000100.1"/>
</dbReference>
<organism evidence="4 5">
    <name type="scientific">Enterocloster bolteae</name>
    <dbReference type="NCBI Taxonomy" id="208479"/>
    <lineage>
        <taxon>Bacteria</taxon>
        <taxon>Bacillati</taxon>
        <taxon>Bacillota</taxon>
        <taxon>Clostridia</taxon>
        <taxon>Lachnospirales</taxon>
        <taxon>Lachnospiraceae</taxon>
        <taxon>Enterocloster</taxon>
    </lineage>
</organism>
<dbReference type="SUPFAM" id="SSF51182">
    <property type="entry name" value="RmlC-like cupins"/>
    <property type="match status" value="1"/>
</dbReference>
<name>A0A414AJJ2_9FIRM</name>
<dbReference type="InterPro" id="IPR011051">
    <property type="entry name" value="RmlC_Cupin_sf"/>
</dbReference>
<dbReference type="PANTHER" id="PTHR46797">
    <property type="entry name" value="HTH-TYPE TRANSCRIPTIONAL REGULATOR"/>
    <property type="match status" value="1"/>
</dbReference>
<dbReference type="PANTHER" id="PTHR46797:SF1">
    <property type="entry name" value="METHYLPHOSPHONATE SYNTHASE"/>
    <property type="match status" value="1"/>
</dbReference>
<gene>
    <name evidence="4" type="ORF">DW839_27870</name>
    <name evidence="3" type="ORF">DWW02_27660</name>
</gene>
<reference evidence="5 6" key="1">
    <citation type="submission" date="2018-08" db="EMBL/GenBank/DDBJ databases">
        <title>A genome reference for cultivated species of the human gut microbiota.</title>
        <authorList>
            <person name="Zou Y."/>
            <person name="Xue W."/>
            <person name="Luo G."/>
        </authorList>
    </citation>
    <scope>NUCLEOTIDE SEQUENCE [LARGE SCALE GENOMIC DNA]</scope>
    <source>
        <strain evidence="3 6">AF14-18</strain>
        <strain evidence="4 5">AM35-14</strain>
    </source>
</reference>
<dbReference type="InterPro" id="IPR050807">
    <property type="entry name" value="TransReg_Diox_bact_type"/>
</dbReference>
<dbReference type="Pfam" id="PF07883">
    <property type="entry name" value="Cupin_2"/>
    <property type="match status" value="1"/>
</dbReference>
<dbReference type="PROSITE" id="PS50943">
    <property type="entry name" value="HTH_CROC1"/>
    <property type="match status" value="1"/>
</dbReference>
<evidence type="ECO:0000313" key="6">
    <source>
        <dbReference type="Proteomes" id="UP000284543"/>
    </source>
</evidence>
<dbReference type="GO" id="GO:0003700">
    <property type="term" value="F:DNA-binding transcription factor activity"/>
    <property type="evidence" value="ECO:0007669"/>
    <property type="project" value="TreeGrafter"/>
</dbReference>
<dbReference type="Gene3D" id="1.10.260.40">
    <property type="entry name" value="lambda repressor-like DNA-binding domains"/>
    <property type="match status" value="1"/>
</dbReference>
<dbReference type="Gene3D" id="2.60.120.10">
    <property type="entry name" value="Jelly Rolls"/>
    <property type="match status" value="1"/>
</dbReference>
<dbReference type="EMBL" id="QSHZ01000044">
    <property type="protein sequence ID" value="RHC49148.1"/>
    <property type="molecule type" value="Genomic_DNA"/>
</dbReference>
<evidence type="ECO:0000256" key="1">
    <source>
        <dbReference type="ARBA" id="ARBA00023125"/>
    </source>
</evidence>
<proteinExistence type="predicted"/>
<dbReference type="SUPFAM" id="SSF47413">
    <property type="entry name" value="lambda repressor-like DNA-binding domains"/>
    <property type="match status" value="1"/>
</dbReference>
<evidence type="ECO:0000313" key="5">
    <source>
        <dbReference type="Proteomes" id="UP000283975"/>
    </source>
</evidence>
<dbReference type="EMBL" id="QRZM01000021">
    <property type="protein sequence ID" value="RGV70098.1"/>
    <property type="molecule type" value="Genomic_DNA"/>
</dbReference>
<keyword evidence="1" id="KW-0238">DNA-binding</keyword>